<accession>A0A0E9RY03</accession>
<dbReference type="AlphaFoldDB" id="A0A0E9RY03"/>
<protein>
    <submittedName>
        <fullName evidence="1">Uncharacterized protein</fullName>
    </submittedName>
</protein>
<sequence length="34" mass="3544">MPATHSGAAGSVDDDRFAGLVHVVVQPKVRCHSV</sequence>
<evidence type="ECO:0000313" key="1">
    <source>
        <dbReference type="EMBL" id="JAH33986.1"/>
    </source>
</evidence>
<dbReference type="EMBL" id="GBXM01074591">
    <property type="protein sequence ID" value="JAH33986.1"/>
    <property type="molecule type" value="Transcribed_RNA"/>
</dbReference>
<organism evidence="1">
    <name type="scientific">Anguilla anguilla</name>
    <name type="common">European freshwater eel</name>
    <name type="synonym">Muraena anguilla</name>
    <dbReference type="NCBI Taxonomy" id="7936"/>
    <lineage>
        <taxon>Eukaryota</taxon>
        <taxon>Metazoa</taxon>
        <taxon>Chordata</taxon>
        <taxon>Craniata</taxon>
        <taxon>Vertebrata</taxon>
        <taxon>Euteleostomi</taxon>
        <taxon>Actinopterygii</taxon>
        <taxon>Neopterygii</taxon>
        <taxon>Teleostei</taxon>
        <taxon>Anguilliformes</taxon>
        <taxon>Anguillidae</taxon>
        <taxon>Anguilla</taxon>
    </lineage>
</organism>
<proteinExistence type="predicted"/>
<reference evidence="1" key="2">
    <citation type="journal article" date="2015" name="Fish Shellfish Immunol.">
        <title>Early steps in the European eel (Anguilla anguilla)-Vibrio vulnificus interaction in the gills: Role of the RtxA13 toxin.</title>
        <authorList>
            <person name="Callol A."/>
            <person name="Pajuelo D."/>
            <person name="Ebbesson L."/>
            <person name="Teles M."/>
            <person name="MacKenzie S."/>
            <person name="Amaro C."/>
        </authorList>
    </citation>
    <scope>NUCLEOTIDE SEQUENCE</scope>
</reference>
<name>A0A0E9RY03_ANGAN</name>
<reference evidence="1" key="1">
    <citation type="submission" date="2014-11" db="EMBL/GenBank/DDBJ databases">
        <authorList>
            <person name="Amaro Gonzalez C."/>
        </authorList>
    </citation>
    <scope>NUCLEOTIDE SEQUENCE</scope>
</reference>